<dbReference type="Proteomes" id="UP000184612">
    <property type="component" value="Unassembled WGS sequence"/>
</dbReference>
<feature type="domain" description="PRD" evidence="6">
    <location>
        <begin position="291"/>
        <end position="397"/>
    </location>
</feature>
<sequence length="643" mass="74886">MGENRQSSLLHYMVKESGKWIKAQKLADMFEVSTRQIRKYIVAINEKCSDFSLIESGSEGYRLDGEKYFPYKEKVDRQKADTPQMRQNYMIQKLIALKDGYDIFDFSDELFVSVATIENDLKSVRKTLEGFGLALKRNKDMLFVLGGEKEKRLLMRNMILPNSYDFALNDEIQLLTFHYHFWDFRKNIWRILVQDNDLFSNDYTLNNIALHVIVMIDRLRNGANLEQPEPDIQLYQDTEQFTATKQLAEYLCSTYDIEMTDAELYQLFLTVSHNTTVVDHSNVNIDNIKQSVEQKYIDIAENVLDKVERTYYLDPFDDDFKTRFIIHVSNLFNRIKSDYSARNPLTAKMKGTYPLIYDIAVYVAQEFENDYGIHLTEDEIAFIALHIGGYFENNLQNMNKVSCTFIYTDYYGNYKKTIEKISRIFSDSLYIKHIVSLSQYLQEKCLADLIISTVEMEFSGRYTVINPILTNDNIENIRMNVESILKRNQYLALKTYFSDFIDSKLFYKNPDFKNKNDAITKMTQNAISLGLAKESLTENVLQRESLSDTGFNGVAVPHSLREDVMKSFISFAICDTPMEWGAKQVYIIALIGVNQDSRKAFTEVFDFLVDVLSEMQNVKELASSADYDDFFQKLTTQVEKISY</sequence>
<dbReference type="Pfam" id="PF00874">
    <property type="entry name" value="PRD"/>
    <property type="match status" value="2"/>
</dbReference>
<keyword evidence="8" id="KW-1185">Reference proteome</keyword>
<evidence type="ECO:0000313" key="8">
    <source>
        <dbReference type="Proteomes" id="UP000184612"/>
    </source>
</evidence>
<dbReference type="Pfam" id="PF05043">
    <property type="entry name" value="Mga"/>
    <property type="match status" value="1"/>
</dbReference>
<gene>
    <name evidence="7" type="ORF">SAMN02745217_02535</name>
</gene>
<protein>
    <submittedName>
        <fullName evidence="7">Lichenan operon transcriptional antiterminator</fullName>
    </submittedName>
</protein>
<feature type="domain" description="PTS EIIA type-2" evidence="5">
    <location>
        <begin position="499"/>
        <end position="637"/>
    </location>
</feature>
<dbReference type="InterPro" id="IPR050661">
    <property type="entry name" value="BglG_antiterminators"/>
</dbReference>
<keyword evidence="1" id="KW-0677">Repeat</keyword>
<accession>A0A1M7YBR3</accession>
<reference evidence="7 8" key="1">
    <citation type="submission" date="2016-12" db="EMBL/GenBank/DDBJ databases">
        <authorList>
            <person name="Song W.-J."/>
            <person name="Kurnit D.M."/>
        </authorList>
    </citation>
    <scope>NUCLEOTIDE SEQUENCE [LARGE SCALE GENOMIC DNA]</scope>
    <source>
        <strain evidence="7 8">DSM 12503</strain>
    </source>
</reference>
<dbReference type="PANTHER" id="PTHR30185">
    <property type="entry name" value="CRYPTIC BETA-GLUCOSIDE BGL OPERON ANTITERMINATOR"/>
    <property type="match status" value="1"/>
</dbReference>
<dbReference type="InterPro" id="IPR036634">
    <property type="entry name" value="PRD_sf"/>
</dbReference>
<keyword evidence="4" id="KW-0804">Transcription</keyword>
<dbReference type="SUPFAM" id="SSF55804">
    <property type="entry name" value="Phoshotransferase/anion transport protein"/>
    <property type="match status" value="1"/>
</dbReference>
<dbReference type="RefSeq" id="WP_073589229.1">
    <property type="nucleotide sequence ID" value="NZ_FRFD01000007.1"/>
</dbReference>
<dbReference type="PANTHER" id="PTHR30185:SF12">
    <property type="entry name" value="TRANSCRIPTIONAL REGULATOR MANR"/>
    <property type="match status" value="1"/>
</dbReference>
<organism evidence="7 8">
    <name type="scientific">Anaerocolumna xylanovorans DSM 12503</name>
    <dbReference type="NCBI Taxonomy" id="1121345"/>
    <lineage>
        <taxon>Bacteria</taxon>
        <taxon>Bacillati</taxon>
        <taxon>Bacillota</taxon>
        <taxon>Clostridia</taxon>
        <taxon>Lachnospirales</taxon>
        <taxon>Lachnospiraceae</taxon>
        <taxon>Anaerocolumna</taxon>
    </lineage>
</organism>
<proteinExistence type="predicted"/>
<dbReference type="PROSITE" id="PS51372">
    <property type="entry name" value="PRD_2"/>
    <property type="match status" value="2"/>
</dbReference>
<evidence type="ECO:0000256" key="3">
    <source>
        <dbReference type="ARBA" id="ARBA00023159"/>
    </source>
</evidence>
<dbReference type="OrthoDB" id="3175596at2"/>
<dbReference type="PROSITE" id="PS51094">
    <property type="entry name" value="PTS_EIIA_TYPE_2"/>
    <property type="match status" value="1"/>
</dbReference>
<evidence type="ECO:0000313" key="7">
    <source>
        <dbReference type="EMBL" id="SHO50016.1"/>
    </source>
</evidence>
<evidence type="ECO:0000256" key="1">
    <source>
        <dbReference type="ARBA" id="ARBA00022737"/>
    </source>
</evidence>
<keyword evidence="2" id="KW-0805">Transcription regulation</keyword>
<evidence type="ECO:0000259" key="6">
    <source>
        <dbReference type="PROSITE" id="PS51372"/>
    </source>
</evidence>
<dbReference type="Gene3D" id="1.10.1790.10">
    <property type="entry name" value="PRD domain"/>
    <property type="match status" value="2"/>
</dbReference>
<dbReference type="GO" id="GO:0006355">
    <property type="term" value="P:regulation of DNA-templated transcription"/>
    <property type="evidence" value="ECO:0007669"/>
    <property type="project" value="InterPro"/>
</dbReference>
<dbReference type="InterPro" id="IPR016152">
    <property type="entry name" value="PTrfase/Anion_transptr"/>
</dbReference>
<dbReference type="EMBL" id="FRFD01000007">
    <property type="protein sequence ID" value="SHO50016.1"/>
    <property type="molecule type" value="Genomic_DNA"/>
</dbReference>
<name>A0A1M7YBR3_9FIRM</name>
<keyword evidence="3" id="KW-0010">Activator</keyword>
<dbReference type="Pfam" id="PF00359">
    <property type="entry name" value="PTS_EIIA_2"/>
    <property type="match status" value="1"/>
</dbReference>
<evidence type="ECO:0000256" key="4">
    <source>
        <dbReference type="ARBA" id="ARBA00023163"/>
    </source>
</evidence>
<dbReference type="STRING" id="1121345.SAMN02745217_02535"/>
<dbReference type="SUPFAM" id="SSF63520">
    <property type="entry name" value="PTS-regulatory domain, PRD"/>
    <property type="match status" value="2"/>
</dbReference>
<dbReference type="Pfam" id="PF08279">
    <property type="entry name" value="HTH_11"/>
    <property type="match status" value="1"/>
</dbReference>
<evidence type="ECO:0000259" key="5">
    <source>
        <dbReference type="PROSITE" id="PS51094"/>
    </source>
</evidence>
<dbReference type="InterPro" id="IPR007737">
    <property type="entry name" value="Mga_HTH"/>
</dbReference>
<dbReference type="AlphaFoldDB" id="A0A1M7YBR3"/>
<dbReference type="InterPro" id="IPR011608">
    <property type="entry name" value="PRD"/>
</dbReference>
<evidence type="ECO:0000256" key="2">
    <source>
        <dbReference type="ARBA" id="ARBA00023015"/>
    </source>
</evidence>
<dbReference type="Gene3D" id="1.10.10.10">
    <property type="entry name" value="Winged helix-like DNA-binding domain superfamily/Winged helix DNA-binding domain"/>
    <property type="match status" value="1"/>
</dbReference>
<dbReference type="InterPro" id="IPR002178">
    <property type="entry name" value="PTS_EIIA_type-2_dom"/>
</dbReference>
<dbReference type="Gene3D" id="3.40.930.10">
    <property type="entry name" value="Mannitol-specific EII, Chain A"/>
    <property type="match status" value="1"/>
</dbReference>
<feature type="domain" description="PRD" evidence="6">
    <location>
        <begin position="169"/>
        <end position="281"/>
    </location>
</feature>
<dbReference type="InterPro" id="IPR036388">
    <property type="entry name" value="WH-like_DNA-bd_sf"/>
</dbReference>
<dbReference type="InterPro" id="IPR013196">
    <property type="entry name" value="HTH_11"/>
</dbReference>